<evidence type="ECO:0000256" key="3">
    <source>
        <dbReference type="ARBA" id="ARBA00023002"/>
    </source>
</evidence>
<dbReference type="InterPro" id="IPR002937">
    <property type="entry name" value="Amino_oxidase"/>
</dbReference>
<dbReference type="GeneID" id="104604688"/>
<keyword evidence="3" id="KW-0560">Oxidoreductase</keyword>
<dbReference type="InterPro" id="IPR009057">
    <property type="entry name" value="Homeodomain-like_sf"/>
</dbReference>
<dbReference type="PANTHER" id="PTHR10742:SF381">
    <property type="entry name" value="LYSINE-SPECIFIC HISTONE DEMETHYLASE 1 HOMOLOG 1"/>
    <property type="match status" value="1"/>
</dbReference>
<dbReference type="InterPro" id="IPR007526">
    <property type="entry name" value="SWIRM"/>
</dbReference>
<dbReference type="eggNOG" id="KOG0029">
    <property type="taxonomic scope" value="Eukaryota"/>
</dbReference>
<evidence type="ECO:0000313" key="6">
    <source>
        <dbReference type="Proteomes" id="UP000189703"/>
    </source>
</evidence>
<dbReference type="STRING" id="4432.A0A1U8AMY0"/>
<dbReference type="InterPro" id="IPR050281">
    <property type="entry name" value="Flavin_monoamine_oxidase"/>
</dbReference>
<evidence type="ECO:0000259" key="5">
    <source>
        <dbReference type="PROSITE" id="PS50934"/>
    </source>
</evidence>
<name>A0A1U8AMY0_NELNU</name>
<dbReference type="InterPro" id="IPR036388">
    <property type="entry name" value="WH-like_DNA-bd_sf"/>
</dbReference>
<dbReference type="Proteomes" id="UP000189703">
    <property type="component" value="Unplaced"/>
</dbReference>
<keyword evidence="6" id="KW-1185">Reference proteome</keyword>
<feature type="region of interest" description="Disordered" evidence="4">
    <location>
        <begin position="1"/>
        <end position="115"/>
    </location>
</feature>
<dbReference type="GO" id="GO:0016491">
    <property type="term" value="F:oxidoreductase activity"/>
    <property type="evidence" value="ECO:0000318"/>
    <property type="project" value="GO_Central"/>
</dbReference>
<dbReference type="RefSeq" id="XP_010267457.1">
    <property type="nucleotide sequence ID" value="XM_010269155.2"/>
</dbReference>
<dbReference type="PROSITE" id="PS50934">
    <property type="entry name" value="SWIRM"/>
    <property type="match status" value="1"/>
</dbReference>
<evidence type="ECO:0000256" key="2">
    <source>
        <dbReference type="ARBA" id="ARBA00022853"/>
    </source>
</evidence>
<dbReference type="Gene3D" id="1.10.10.10">
    <property type="entry name" value="Winged helix-like DNA-binding domain superfamily/Winged helix DNA-binding domain"/>
    <property type="match status" value="1"/>
</dbReference>
<gene>
    <name evidence="7" type="primary">LOC104604688</name>
</gene>
<dbReference type="FunCoup" id="A0A1U8AMY0">
    <property type="interactions" value="4033"/>
</dbReference>
<dbReference type="GO" id="GO:0005634">
    <property type="term" value="C:nucleus"/>
    <property type="evidence" value="ECO:0000318"/>
    <property type="project" value="GO_Central"/>
</dbReference>
<organism evidence="6 7">
    <name type="scientific">Nelumbo nucifera</name>
    <name type="common">Sacred lotus</name>
    <dbReference type="NCBI Taxonomy" id="4432"/>
    <lineage>
        <taxon>Eukaryota</taxon>
        <taxon>Viridiplantae</taxon>
        <taxon>Streptophyta</taxon>
        <taxon>Embryophyta</taxon>
        <taxon>Tracheophyta</taxon>
        <taxon>Spermatophyta</taxon>
        <taxon>Magnoliopsida</taxon>
        <taxon>Proteales</taxon>
        <taxon>Nelumbonaceae</taxon>
        <taxon>Nelumbo</taxon>
    </lineage>
</organism>
<dbReference type="Pfam" id="PF01593">
    <property type="entry name" value="Amino_oxidase"/>
    <property type="match status" value="1"/>
</dbReference>
<dbReference type="FunFam" id="1.10.10.10:FF:000064">
    <property type="entry name" value="Lysine-specific histone demethylase 1A"/>
    <property type="match status" value="1"/>
</dbReference>
<dbReference type="PANTHER" id="PTHR10742">
    <property type="entry name" value="FLAVIN MONOAMINE OXIDASE"/>
    <property type="match status" value="1"/>
</dbReference>
<dbReference type="Pfam" id="PF04433">
    <property type="entry name" value="SWIRM"/>
    <property type="match status" value="1"/>
</dbReference>
<reference evidence="7" key="1">
    <citation type="submission" date="2025-08" db="UniProtKB">
        <authorList>
            <consortium name="RefSeq"/>
        </authorList>
    </citation>
    <scope>IDENTIFICATION</scope>
</reference>
<dbReference type="GO" id="GO:0045892">
    <property type="term" value="P:negative regulation of DNA-templated transcription"/>
    <property type="evidence" value="ECO:0000318"/>
    <property type="project" value="GO_Central"/>
</dbReference>
<feature type="compositionally biased region" description="Polar residues" evidence="4">
    <location>
        <begin position="86"/>
        <end position="106"/>
    </location>
</feature>
<feature type="domain" description="SWIRM" evidence="5">
    <location>
        <begin position="221"/>
        <end position="322"/>
    </location>
</feature>
<dbReference type="OrthoDB" id="2219495at2759"/>
<dbReference type="Gene3D" id="3.50.50.60">
    <property type="entry name" value="FAD/NAD(P)-binding domain"/>
    <property type="match status" value="1"/>
</dbReference>
<dbReference type="KEGG" id="nnu:104604688"/>
<dbReference type="Gene3D" id="3.90.660.10">
    <property type="match status" value="1"/>
</dbReference>
<proteinExistence type="inferred from homology"/>
<dbReference type="InParanoid" id="A0A1U8AMY0"/>
<dbReference type="InterPro" id="IPR036188">
    <property type="entry name" value="FAD/NAD-bd_sf"/>
</dbReference>
<comment type="similarity">
    <text evidence="1">Belongs to the flavin monoamine oxidase family.</text>
</comment>
<evidence type="ECO:0000313" key="7">
    <source>
        <dbReference type="RefSeq" id="XP_010267457.1"/>
    </source>
</evidence>
<dbReference type="AlphaFoldDB" id="A0A1U8AMY0"/>
<feature type="region of interest" description="Disordered" evidence="4">
    <location>
        <begin position="128"/>
        <end position="168"/>
    </location>
</feature>
<evidence type="ECO:0000256" key="4">
    <source>
        <dbReference type="SAM" id="MobiDB-lite"/>
    </source>
</evidence>
<feature type="compositionally biased region" description="Basic and acidic residues" evidence="4">
    <location>
        <begin position="128"/>
        <end position="146"/>
    </location>
</feature>
<dbReference type="SUPFAM" id="SSF51905">
    <property type="entry name" value="FAD/NAD(P)-binding domain"/>
    <property type="match status" value="1"/>
</dbReference>
<dbReference type="SUPFAM" id="SSF46689">
    <property type="entry name" value="Homeodomain-like"/>
    <property type="match status" value="1"/>
</dbReference>
<dbReference type="OMA" id="SSRGEMF"/>
<accession>A0A1U8AMY0</accession>
<evidence type="ECO:0000256" key="1">
    <source>
        <dbReference type="ARBA" id="ARBA00005995"/>
    </source>
</evidence>
<dbReference type="SUPFAM" id="SSF54373">
    <property type="entry name" value="FAD-linked reductases, C-terminal domain"/>
    <property type="match status" value="1"/>
</dbReference>
<dbReference type="GO" id="GO:0006325">
    <property type="term" value="P:chromatin organization"/>
    <property type="evidence" value="ECO:0007669"/>
    <property type="project" value="UniProtKB-KW"/>
</dbReference>
<keyword evidence="2" id="KW-0156">Chromatin regulator</keyword>
<protein>
    <submittedName>
        <fullName evidence="7">Lysine-specific histone demethylase 1 homolog 1</fullName>
    </submittedName>
</protein>
<sequence>MENEPLENPLDHHSNNASAEEPLPENHLPGSSKLPENHVTDAYSAPEYHLPDPQISSENHLPAPRTSSEDHLPAPQMTSEKHLPTPQISSENRLPAPQITSENHLPTPQIPPEANLTDSLLEKCNKDASEPLSENHAEAPQKHSPVEEDENAPPAKKRRRRKKQFPEMIPSAAAVNGLRVLRPHAKSNVYSEKLMDEIIQMQINDYPSASKSRRRKIADLAKEVDIEALIAISVGFPVDSLTEEEIECNVVSTLGGVEQANYIVVRNHILARWRSNVSVWMTRDHALESIRSEHRGLVNSAYSFLLEHGYINFGLAPAIKEATFRPPEGAEKANVVIVGAGLAGLAAARHLLSLGFKVVVLEGRNRPGGRVRTRKMEGDGVVAAADLGGSVLTGINGNPLGVLARQLGFPLHKVRDICPLYLPDGRAVNSEMDKRVEVSFNRLLDKVCKLRQTMLEDVQSVDVSLGTALEAFRHVYKVAEDPQERMLLDWHLANLEYANASLLSDLSMAFWDQDDPYEMGGDHCFIPGGNGRFIRALAEDLPIFYERNVESIRYGVDGVMVYAGGQVFRGDMVLCTVPLGVLKRGSIEFVPELPQPKKEAIQRLGFGLLNKVAMLFPYDFWGGGIDTFGHLSEDSSMRGEFFLFYSYSSVAGGPLLIALVAGESAIKFETRSPVDAVGRVMDILKRIFTPKGIVVPNPVQVVCTRWGKDRFTYGSYSYVAVGASGDDYDVLAESVGDGKVFFAGEATNRRYPATMHGAFLSGLREAANILRVANRRSLAPLEANAKSLTPLEKTNSVIQNGQELDELFETPDLSFGSFSVLFDPRSVDIDSTSLLRVGFGGEKLESGSLFLYGLISRKQAMELSKVDGDGNRVRVLNRNYGVRLVGRSALGSVGESLISYIKSARISCKGGEIMEDK</sequence>